<organism evidence="1 2">
    <name type="scientific">Haloarcula nitratireducens</name>
    <dbReference type="NCBI Taxonomy" id="2487749"/>
    <lineage>
        <taxon>Archaea</taxon>
        <taxon>Methanobacteriati</taxon>
        <taxon>Methanobacteriota</taxon>
        <taxon>Stenosarchaea group</taxon>
        <taxon>Halobacteria</taxon>
        <taxon>Halobacteriales</taxon>
        <taxon>Haloarculaceae</taxon>
        <taxon>Haloarcula</taxon>
    </lineage>
</organism>
<accession>A0AAW4PFM5</accession>
<name>A0AAW4PFM5_9EURY</name>
<proteinExistence type="predicted"/>
<protein>
    <submittedName>
        <fullName evidence="1">DUF2334 domain-containing protein</fullName>
    </submittedName>
</protein>
<evidence type="ECO:0000313" key="2">
    <source>
        <dbReference type="Proteomes" id="UP001430455"/>
    </source>
</evidence>
<dbReference type="InterPro" id="IPR011330">
    <property type="entry name" value="Glyco_hydro/deAcase_b/a-brl"/>
</dbReference>
<sequence>MDEDTGVFVLSLDTELAWGMFDLGRVDEFEAAYRQTPSIIEHLCNLFDEYRIPATWAIVSHLLTDCEGDSTHVGQSNPDFEWVDDWFGALPCTDGLDRDLWYAPWLLDRLRSCQTEQEIGLHGATHMPLGADGCSAQNAREELGSAIETLNALGEDPQTFIFPRNDIGHLDVLRETQMQVYREVDARWYETPRLPSALKPPLRFADEALHQTPPAVTPSVHDGLVAVPGSQIFRPTHGGWQYTPSKSTVKRAEKGIERAARTGGVFHLWFHPFNLGHEPKRDLQRLEDVLAVVDEFADRGQIERRSMQEVAELALNGRWE</sequence>
<comment type="caution">
    <text evidence="1">The sequence shown here is derived from an EMBL/GenBank/DDBJ whole genome shotgun (WGS) entry which is preliminary data.</text>
</comment>
<dbReference type="Gene3D" id="3.20.20.370">
    <property type="entry name" value="Glycoside hydrolase/deacetylase"/>
    <property type="match status" value="1"/>
</dbReference>
<dbReference type="AlphaFoldDB" id="A0AAW4PFM5"/>
<evidence type="ECO:0000313" key="1">
    <source>
        <dbReference type="EMBL" id="MBX0296639.1"/>
    </source>
</evidence>
<dbReference type="GO" id="GO:0005975">
    <property type="term" value="P:carbohydrate metabolic process"/>
    <property type="evidence" value="ECO:0007669"/>
    <property type="project" value="InterPro"/>
</dbReference>
<dbReference type="RefSeq" id="WP_220581232.1">
    <property type="nucleotide sequence ID" value="NZ_RKLT01000009.1"/>
</dbReference>
<reference evidence="1 2" key="1">
    <citation type="submission" date="2021-06" db="EMBL/GenBank/DDBJ databases">
        <title>Halomicroarcula sp. a new haloarchaeum isolated from saline soil.</title>
        <authorList>
            <person name="Duran-Viseras A."/>
            <person name="Sanchez-Porro C."/>
            <person name="Ventosa A."/>
        </authorList>
    </citation>
    <scope>NUCLEOTIDE SEQUENCE [LARGE SCALE GENOMIC DNA]</scope>
    <source>
        <strain evidence="1 2">F27</strain>
    </source>
</reference>
<dbReference type="SUPFAM" id="SSF88713">
    <property type="entry name" value="Glycoside hydrolase/deacetylase"/>
    <property type="match status" value="1"/>
</dbReference>
<dbReference type="Proteomes" id="UP001430455">
    <property type="component" value="Unassembled WGS sequence"/>
</dbReference>
<keyword evidence="2" id="KW-1185">Reference proteome</keyword>
<dbReference type="EMBL" id="RKLT01000009">
    <property type="protein sequence ID" value="MBX0296639.1"/>
    <property type="molecule type" value="Genomic_DNA"/>
</dbReference>
<gene>
    <name evidence="1" type="ORF">EGH23_17315</name>
</gene>